<dbReference type="InterPro" id="IPR036388">
    <property type="entry name" value="WH-like_DNA-bd_sf"/>
</dbReference>
<dbReference type="GO" id="GO:0032993">
    <property type="term" value="C:protein-DNA complex"/>
    <property type="evidence" value="ECO:0007669"/>
    <property type="project" value="TreeGrafter"/>
</dbReference>
<keyword evidence="4" id="KW-0804">Transcription</keyword>
<evidence type="ECO:0000256" key="3">
    <source>
        <dbReference type="ARBA" id="ARBA00023125"/>
    </source>
</evidence>
<dbReference type="PROSITE" id="PS50931">
    <property type="entry name" value="HTH_LYSR"/>
    <property type="match status" value="1"/>
</dbReference>
<sequence length="306" mass="32254">MTTSPADGVRLATFVQVARHGSISAAARVLGMTASAVSQQMSQLERQCGVPLLERRPRGVTLTGAGEALLTQAEDVVRALEETETTMAQLSGKVAGRVRVGSIASAAAAVILPAITVLARSAPDLRMTVQTVEPAHSVEAVLGGQLDLAVIDVYDHVPLPLPSHLLVEEVASEPLVLVTARGADLPERPSLSTLKDQTWVLPPAGAACGAATRYACRAAGFEPRVGWETDDLLLLVVAVSRGEGVALLPRRAVADSVAPVDVRQLSTPRLSRRLLTVSRREAANRPTVRACLDAIQHVSRHAPARD</sequence>
<evidence type="ECO:0000256" key="4">
    <source>
        <dbReference type="ARBA" id="ARBA00023163"/>
    </source>
</evidence>
<dbReference type="Gene3D" id="1.10.10.10">
    <property type="entry name" value="Winged helix-like DNA-binding domain superfamily/Winged helix DNA-binding domain"/>
    <property type="match status" value="1"/>
</dbReference>
<keyword evidence="3" id="KW-0238">DNA-binding</keyword>
<dbReference type="InterPro" id="IPR000847">
    <property type="entry name" value="LysR_HTH_N"/>
</dbReference>
<evidence type="ECO:0000256" key="1">
    <source>
        <dbReference type="ARBA" id="ARBA00009437"/>
    </source>
</evidence>
<reference evidence="6 7" key="1">
    <citation type="submission" date="2018-08" db="EMBL/GenBank/DDBJ databases">
        <title>Aeromicrobium sp. M2KJ-4, whole genome shotgun sequence.</title>
        <authorList>
            <person name="Tuo L."/>
        </authorList>
    </citation>
    <scope>NUCLEOTIDE SEQUENCE [LARGE SCALE GENOMIC DNA]</scope>
    <source>
        <strain evidence="6 7">M2KJ-4</strain>
    </source>
</reference>
<keyword evidence="2" id="KW-0805">Transcription regulation</keyword>
<gene>
    <name evidence="6" type="ORF">DX116_18825</name>
</gene>
<evidence type="ECO:0000259" key="5">
    <source>
        <dbReference type="PROSITE" id="PS50931"/>
    </source>
</evidence>
<evidence type="ECO:0000313" key="7">
    <source>
        <dbReference type="Proteomes" id="UP000265581"/>
    </source>
</evidence>
<organism evidence="6 7">
    <name type="scientific">Aeromicrobium endophyticum</name>
    <dbReference type="NCBI Taxonomy" id="2292704"/>
    <lineage>
        <taxon>Bacteria</taxon>
        <taxon>Bacillati</taxon>
        <taxon>Actinomycetota</taxon>
        <taxon>Actinomycetes</taxon>
        <taxon>Propionibacteriales</taxon>
        <taxon>Nocardioidaceae</taxon>
        <taxon>Aeromicrobium</taxon>
    </lineage>
</organism>
<dbReference type="AlphaFoldDB" id="A0A371P0N7"/>
<dbReference type="PANTHER" id="PTHR30346">
    <property type="entry name" value="TRANSCRIPTIONAL DUAL REGULATOR HCAR-RELATED"/>
    <property type="match status" value="1"/>
</dbReference>
<dbReference type="OrthoDB" id="3673085at2"/>
<dbReference type="EMBL" id="QUBR01000003">
    <property type="protein sequence ID" value="REK68916.1"/>
    <property type="molecule type" value="Genomic_DNA"/>
</dbReference>
<keyword evidence="7" id="KW-1185">Reference proteome</keyword>
<dbReference type="SUPFAM" id="SSF46785">
    <property type="entry name" value="Winged helix' DNA-binding domain"/>
    <property type="match status" value="1"/>
</dbReference>
<proteinExistence type="inferred from homology"/>
<dbReference type="RefSeq" id="WP_119705838.1">
    <property type="nucleotide sequence ID" value="NZ_JBHSOI010000001.1"/>
</dbReference>
<dbReference type="InterPro" id="IPR036390">
    <property type="entry name" value="WH_DNA-bd_sf"/>
</dbReference>
<dbReference type="Pfam" id="PF00126">
    <property type="entry name" value="HTH_1"/>
    <property type="match status" value="1"/>
</dbReference>
<dbReference type="Proteomes" id="UP000265581">
    <property type="component" value="Unassembled WGS sequence"/>
</dbReference>
<dbReference type="InterPro" id="IPR005119">
    <property type="entry name" value="LysR_subst-bd"/>
</dbReference>
<dbReference type="SUPFAM" id="SSF53850">
    <property type="entry name" value="Periplasmic binding protein-like II"/>
    <property type="match status" value="1"/>
</dbReference>
<feature type="domain" description="HTH lysR-type" evidence="5">
    <location>
        <begin position="11"/>
        <end position="63"/>
    </location>
</feature>
<dbReference type="GO" id="GO:0003677">
    <property type="term" value="F:DNA binding"/>
    <property type="evidence" value="ECO:0007669"/>
    <property type="project" value="UniProtKB-KW"/>
</dbReference>
<evidence type="ECO:0000313" key="6">
    <source>
        <dbReference type="EMBL" id="REK68916.1"/>
    </source>
</evidence>
<dbReference type="Gene3D" id="3.40.190.290">
    <property type="match status" value="1"/>
</dbReference>
<comment type="similarity">
    <text evidence="1">Belongs to the LysR transcriptional regulatory family.</text>
</comment>
<comment type="caution">
    <text evidence="6">The sequence shown here is derived from an EMBL/GenBank/DDBJ whole genome shotgun (WGS) entry which is preliminary data.</text>
</comment>
<dbReference type="PANTHER" id="PTHR30346:SF29">
    <property type="entry name" value="LYSR SUBSTRATE-BINDING"/>
    <property type="match status" value="1"/>
</dbReference>
<evidence type="ECO:0000256" key="2">
    <source>
        <dbReference type="ARBA" id="ARBA00023015"/>
    </source>
</evidence>
<protein>
    <submittedName>
        <fullName evidence="6">LysR family transcriptional regulator</fullName>
    </submittedName>
</protein>
<name>A0A371P0N7_9ACTN</name>
<dbReference type="GO" id="GO:0003700">
    <property type="term" value="F:DNA-binding transcription factor activity"/>
    <property type="evidence" value="ECO:0007669"/>
    <property type="project" value="InterPro"/>
</dbReference>
<dbReference type="Pfam" id="PF03466">
    <property type="entry name" value="LysR_substrate"/>
    <property type="match status" value="1"/>
</dbReference>
<accession>A0A371P0N7</accession>
<dbReference type="FunFam" id="1.10.10.10:FF:000001">
    <property type="entry name" value="LysR family transcriptional regulator"/>
    <property type="match status" value="1"/>
</dbReference>